<dbReference type="Proteomes" id="UP000234681">
    <property type="component" value="Chromosome 16"/>
</dbReference>
<evidence type="ECO:0000313" key="2">
    <source>
        <dbReference type="EMBL" id="EDL90810.1"/>
    </source>
</evidence>
<proteinExistence type="predicted"/>
<gene>
    <name evidence="2" type="ORF">rCG_38810</name>
</gene>
<organism evidence="2 3">
    <name type="scientific">Rattus norvegicus</name>
    <name type="common">Rat</name>
    <dbReference type="NCBI Taxonomy" id="10116"/>
    <lineage>
        <taxon>Eukaryota</taxon>
        <taxon>Metazoa</taxon>
        <taxon>Chordata</taxon>
        <taxon>Craniata</taxon>
        <taxon>Vertebrata</taxon>
        <taxon>Euteleostomi</taxon>
        <taxon>Mammalia</taxon>
        <taxon>Eutheria</taxon>
        <taxon>Euarchontoglires</taxon>
        <taxon>Glires</taxon>
        <taxon>Rodentia</taxon>
        <taxon>Myomorpha</taxon>
        <taxon>Muroidea</taxon>
        <taxon>Muridae</taxon>
        <taxon>Murinae</taxon>
        <taxon>Rattus</taxon>
    </lineage>
</organism>
<name>A6K9S7_RAT</name>
<evidence type="ECO:0000256" key="1">
    <source>
        <dbReference type="SAM" id="MobiDB-lite"/>
    </source>
</evidence>
<dbReference type="AlphaFoldDB" id="A6K9S7"/>
<sequence length="126" mass="13537">MPLAIRALPPGVARALRHHACLPGSVRSPAPDGRTASPGPVSSARGPGRSCLRMSCNPGPHCTQRSIPGIWDPAPTQCLTTSCECPLLAYCCKTGRRFAWQLMSEESLRRSGWILVSWISKLAVTT</sequence>
<accession>A6K9S7</accession>
<dbReference type="EMBL" id="CH474031">
    <property type="protein sequence ID" value="EDL90810.1"/>
    <property type="molecule type" value="Genomic_DNA"/>
</dbReference>
<evidence type="ECO:0000313" key="3">
    <source>
        <dbReference type="Proteomes" id="UP000234681"/>
    </source>
</evidence>
<feature type="region of interest" description="Disordered" evidence="1">
    <location>
        <begin position="24"/>
        <end position="47"/>
    </location>
</feature>
<protein>
    <submittedName>
        <fullName evidence="2">RCG38810, isoform CRA_b</fullName>
    </submittedName>
</protein>
<reference evidence="2 3" key="1">
    <citation type="submission" date="2005-09" db="EMBL/GenBank/DDBJ databases">
        <authorList>
            <person name="Mural R.J."/>
            <person name="Li P.W."/>
            <person name="Adams M.D."/>
            <person name="Amanatides P.G."/>
            <person name="Baden-Tillson H."/>
            <person name="Barnstead M."/>
            <person name="Chin S.H."/>
            <person name="Dew I."/>
            <person name="Evans C.A."/>
            <person name="Ferriera S."/>
            <person name="Flanigan M."/>
            <person name="Fosler C."/>
            <person name="Glodek A."/>
            <person name="Gu Z."/>
            <person name="Holt R.A."/>
            <person name="Jennings D."/>
            <person name="Kraft C.L."/>
            <person name="Lu F."/>
            <person name="Nguyen T."/>
            <person name="Nusskern D.R."/>
            <person name="Pfannkoch C.M."/>
            <person name="Sitter C."/>
            <person name="Sutton G.G."/>
            <person name="Venter J.C."/>
            <person name="Wang Z."/>
            <person name="Woodage T."/>
            <person name="Zheng X.H."/>
            <person name="Zhong F."/>
        </authorList>
    </citation>
    <scope>NUCLEOTIDE SEQUENCE [LARGE SCALE GENOMIC DNA]</scope>
    <source>
        <strain>BN</strain>
        <strain evidence="3">Sprague-Dawley</strain>
    </source>
</reference>